<dbReference type="PIRSF" id="PIRSF037118">
    <property type="entry name" value="Tellurite_resistance_TerA"/>
    <property type="match status" value="1"/>
</dbReference>
<protein>
    <submittedName>
        <fullName evidence="4">Tellurium resistance protein</fullName>
    </submittedName>
</protein>
<feature type="region of interest" description="Disordered" evidence="2">
    <location>
        <begin position="173"/>
        <end position="192"/>
    </location>
</feature>
<dbReference type="Gene3D" id="2.60.60.30">
    <property type="entry name" value="sav2460 like domains"/>
    <property type="match status" value="2"/>
</dbReference>
<dbReference type="RefSeq" id="WP_164455807.1">
    <property type="nucleotide sequence ID" value="NZ_JAAIJQ010000109.1"/>
</dbReference>
<gene>
    <name evidence="4" type="ORF">G3446_23280</name>
</gene>
<dbReference type="InterPro" id="IPR003325">
    <property type="entry name" value="TerD"/>
</dbReference>
<evidence type="ECO:0000313" key="4">
    <source>
        <dbReference type="EMBL" id="NEV64756.1"/>
    </source>
</evidence>
<dbReference type="PANTHER" id="PTHR32097:SF3">
    <property type="entry name" value="TELLURITE RESISTANCE PROTEIN"/>
    <property type="match status" value="1"/>
</dbReference>
<keyword evidence="1" id="KW-0778">Tellurium resistance</keyword>
<sequence>MDLTRGQRAKIADLVPGGQQLALGVAAEGPGLVIDFACFGLDAQGKLSDERYMTFFNQPQTPCGGVRLETPPGDAAGFAIDLGKLPASIDRLTLTAALDGAGTMSQLSRGHVRFLGPGGEVGRFAFTGGDFASERALMLLEIYRKDGIWRTCALGQGFNGGLDALVRHFGGTVAEPTPAPTPEPPKPQAPPVNLSKITLEKRGNTVSLQKKGSQAHGEILINLNWAMRSAPVKRGLFGGTRSGGIDLDIGCLFELKDGTKSVVQALGNTFGNFWGPPYIMLDADDRTGTRTEGENLRINGKHWDEIKRVLVFAFIYEGTPNWGEANAVIRLKMPEQPEIEVRLDSPDSRNPMCAIALLENDGGAIRVTKLVDYYRAHPDVDKAYGWGLQWVRGSK</sequence>
<dbReference type="AlphaFoldDB" id="A0A6M0K4P4"/>
<dbReference type="InterPro" id="IPR051324">
    <property type="entry name" value="Stress/Tellurium_Resist"/>
</dbReference>
<keyword evidence="5" id="KW-1185">Reference proteome</keyword>
<dbReference type="EMBL" id="JAAIJQ010000109">
    <property type="protein sequence ID" value="NEV64756.1"/>
    <property type="molecule type" value="Genomic_DNA"/>
</dbReference>
<accession>A0A6M0K4P4</accession>
<dbReference type="GO" id="GO:0046690">
    <property type="term" value="P:response to tellurium ion"/>
    <property type="evidence" value="ECO:0007669"/>
    <property type="project" value="UniProtKB-KW"/>
</dbReference>
<dbReference type="Pfam" id="PF02342">
    <property type="entry name" value="TerD"/>
    <property type="match status" value="1"/>
</dbReference>
<feature type="compositionally biased region" description="Pro residues" evidence="2">
    <location>
        <begin position="177"/>
        <end position="190"/>
    </location>
</feature>
<proteinExistence type="predicted"/>
<evidence type="ECO:0000259" key="3">
    <source>
        <dbReference type="Pfam" id="PF02342"/>
    </source>
</evidence>
<name>A0A6M0K4P4_9GAMM</name>
<comment type="caution">
    <text evidence="4">The sequence shown here is derived from an EMBL/GenBank/DDBJ whole genome shotgun (WGS) entry which is preliminary data.</text>
</comment>
<evidence type="ECO:0000256" key="2">
    <source>
        <dbReference type="SAM" id="MobiDB-lite"/>
    </source>
</evidence>
<dbReference type="InterPro" id="IPR017115">
    <property type="entry name" value="Tellurite_resistance_TerA"/>
</dbReference>
<dbReference type="PANTHER" id="PTHR32097">
    <property type="entry name" value="CAMP-BINDING PROTEIN 1-RELATED"/>
    <property type="match status" value="1"/>
</dbReference>
<evidence type="ECO:0000256" key="1">
    <source>
        <dbReference type="ARBA" id="ARBA00022686"/>
    </source>
</evidence>
<dbReference type="Proteomes" id="UP000483379">
    <property type="component" value="Unassembled WGS sequence"/>
</dbReference>
<evidence type="ECO:0000313" key="5">
    <source>
        <dbReference type="Proteomes" id="UP000483379"/>
    </source>
</evidence>
<reference evidence="4 5" key="1">
    <citation type="submission" date="2020-02" db="EMBL/GenBank/DDBJ databases">
        <title>Genome sequences of Thiorhodococcus mannitoliphagus and Thiorhodococcus minor, purple sulfur photosynthetic bacteria in the gammaproteobacterial family, Chromatiaceae.</title>
        <authorList>
            <person name="Aviles F.A."/>
            <person name="Meyer T.E."/>
            <person name="Kyndt J.A."/>
        </authorList>
    </citation>
    <scope>NUCLEOTIDE SEQUENCE [LARGE SCALE GENOMIC DNA]</scope>
    <source>
        <strain evidence="4 5">DSM 11518</strain>
    </source>
</reference>
<organism evidence="4 5">
    <name type="scientific">Thiorhodococcus minor</name>
    <dbReference type="NCBI Taxonomy" id="57489"/>
    <lineage>
        <taxon>Bacteria</taxon>
        <taxon>Pseudomonadati</taxon>
        <taxon>Pseudomonadota</taxon>
        <taxon>Gammaproteobacteria</taxon>
        <taxon>Chromatiales</taxon>
        <taxon>Chromatiaceae</taxon>
        <taxon>Thiorhodococcus</taxon>
    </lineage>
</organism>
<dbReference type="CDD" id="cd06974">
    <property type="entry name" value="TerD_like"/>
    <property type="match status" value="2"/>
</dbReference>
<feature type="domain" description="TerD" evidence="3">
    <location>
        <begin position="2"/>
        <end position="169"/>
    </location>
</feature>